<feature type="coiled-coil region" evidence="1">
    <location>
        <begin position="340"/>
        <end position="395"/>
    </location>
</feature>
<name>A0ABU6WG04_9FABA</name>
<dbReference type="EMBL" id="JASCZI010181501">
    <property type="protein sequence ID" value="MED6184075.1"/>
    <property type="molecule type" value="Genomic_DNA"/>
</dbReference>
<reference evidence="2 3" key="1">
    <citation type="journal article" date="2023" name="Plants (Basel)">
        <title>Bridging the Gap: Combining Genomics and Transcriptomics Approaches to Understand Stylosanthes scabra, an Orphan Legume from the Brazilian Caatinga.</title>
        <authorList>
            <person name="Ferreira-Neto J.R.C."/>
            <person name="da Silva M.D."/>
            <person name="Binneck E."/>
            <person name="de Melo N.F."/>
            <person name="da Silva R.H."/>
            <person name="de Melo A.L.T.M."/>
            <person name="Pandolfi V."/>
            <person name="Bustamante F.O."/>
            <person name="Brasileiro-Vidal A.C."/>
            <person name="Benko-Iseppon A.M."/>
        </authorList>
    </citation>
    <scope>NUCLEOTIDE SEQUENCE [LARGE SCALE GENOMIC DNA]</scope>
    <source>
        <tissue evidence="2">Leaves</tissue>
    </source>
</reference>
<evidence type="ECO:0000256" key="1">
    <source>
        <dbReference type="SAM" id="Coils"/>
    </source>
</evidence>
<comment type="caution">
    <text evidence="2">The sequence shown here is derived from an EMBL/GenBank/DDBJ whole genome shotgun (WGS) entry which is preliminary data.</text>
</comment>
<organism evidence="2 3">
    <name type="scientific">Stylosanthes scabra</name>
    <dbReference type="NCBI Taxonomy" id="79078"/>
    <lineage>
        <taxon>Eukaryota</taxon>
        <taxon>Viridiplantae</taxon>
        <taxon>Streptophyta</taxon>
        <taxon>Embryophyta</taxon>
        <taxon>Tracheophyta</taxon>
        <taxon>Spermatophyta</taxon>
        <taxon>Magnoliopsida</taxon>
        <taxon>eudicotyledons</taxon>
        <taxon>Gunneridae</taxon>
        <taxon>Pentapetalae</taxon>
        <taxon>rosids</taxon>
        <taxon>fabids</taxon>
        <taxon>Fabales</taxon>
        <taxon>Fabaceae</taxon>
        <taxon>Papilionoideae</taxon>
        <taxon>50 kb inversion clade</taxon>
        <taxon>dalbergioids sensu lato</taxon>
        <taxon>Dalbergieae</taxon>
        <taxon>Pterocarpus clade</taxon>
        <taxon>Stylosanthes</taxon>
    </lineage>
</organism>
<keyword evidence="1" id="KW-0175">Coiled coil</keyword>
<gene>
    <name evidence="2" type="ORF">PIB30_043925</name>
</gene>
<keyword evidence="3" id="KW-1185">Reference proteome</keyword>
<proteinExistence type="predicted"/>
<accession>A0ABU6WG04</accession>
<evidence type="ECO:0000313" key="2">
    <source>
        <dbReference type="EMBL" id="MED6184075.1"/>
    </source>
</evidence>
<sequence length="437" mass="49839">MVYSKDIKVEFLPCSSLDRVCHKGRNSNWFFMYTCVLSEVGVRFPFTEFECAVLRQLNCAPTQSHPNSWGFIRAFEILMEYLQEELSVGLFFYLFQAKGVDRGIWVALSSHQGRTVFSLFKATYRDFKSFYAKVTSSKDVLPFFLDENHSEKFPLYWSESLGGKVLTTSELLKWDSNRGAVVKYLETKVPDCSTAGLKSFFKQKAKRELSTSNVVKVKHGSEVNKPSDRKKGISIKRMRSEDTSGKKIVDLTERKCCGRDISLEEVARFAKSQEGLHGFCGAEDLSSLWCEHYPFAIVAEEHFQSKGDLDLLKKAGKVVVARYLQVQAAQLMCISQKWENEAVEEEVDLKEKEIGLLKDENGELKSKLVKLSKDKQDLEGRIVELYGEKKELEESKKNHGFDMFAIAWEKAKAQAELFAPGVKFEKMDPLKVVYKGG</sequence>
<evidence type="ECO:0000313" key="3">
    <source>
        <dbReference type="Proteomes" id="UP001341840"/>
    </source>
</evidence>
<protein>
    <submittedName>
        <fullName evidence="2">Uncharacterized protein</fullName>
    </submittedName>
</protein>
<dbReference type="Proteomes" id="UP001341840">
    <property type="component" value="Unassembled WGS sequence"/>
</dbReference>